<feature type="non-terminal residue" evidence="3">
    <location>
        <position position="1"/>
    </location>
</feature>
<protein>
    <submittedName>
        <fullName evidence="3">Uncharacterized protein</fullName>
    </submittedName>
</protein>
<dbReference type="PROSITE" id="PS51421">
    <property type="entry name" value="RAS"/>
    <property type="match status" value="1"/>
</dbReference>
<gene>
    <name evidence="3" type="ORF">BGZ65_004016</name>
</gene>
<dbReference type="Gene3D" id="3.40.50.300">
    <property type="entry name" value="P-loop containing nucleotide triphosphate hydrolases"/>
    <property type="match status" value="1"/>
</dbReference>
<dbReference type="GO" id="GO:0007165">
    <property type="term" value="P:signal transduction"/>
    <property type="evidence" value="ECO:0007669"/>
    <property type="project" value="InterPro"/>
</dbReference>
<dbReference type="OrthoDB" id="5976022at2759"/>
<dbReference type="InterPro" id="IPR020849">
    <property type="entry name" value="Small_GTPase_Ras-type"/>
</dbReference>
<proteinExistence type="predicted"/>
<dbReference type="GO" id="GO:0005525">
    <property type="term" value="F:GTP binding"/>
    <property type="evidence" value="ECO:0007669"/>
    <property type="project" value="UniProtKB-KW"/>
</dbReference>
<dbReference type="Proteomes" id="UP000749646">
    <property type="component" value="Unassembled WGS sequence"/>
</dbReference>
<dbReference type="GO" id="GO:0016020">
    <property type="term" value="C:membrane"/>
    <property type="evidence" value="ECO:0007669"/>
    <property type="project" value="InterPro"/>
</dbReference>
<dbReference type="Pfam" id="PF00071">
    <property type="entry name" value="Ras"/>
    <property type="match status" value="1"/>
</dbReference>
<keyword evidence="2" id="KW-0342">GTP-binding</keyword>
<dbReference type="AlphaFoldDB" id="A0A9P6M947"/>
<reference evidence="3" key="1">
    <citation type="journal article" date="2020" name="Fungal Divers.">
        <title>Resolving the Mortierellaceae phylogeny through synthesis of multi-gene phylogenetics and phylogenomics.</title>
        <authorList>
            <person name="Vandepol N."/>
            <person name="Liber J."/>
            <person name="Desiro A."/>
            <person name="Na H."/>
            <person name="Kennedy M."/>
            <person name="Barry K."/>
            <person name="Grigoriev I.V."/>
            <person name="Miller A.N."/>
            <person name="O'Donnell K."/>
            <person name="Stajich J.E."/>
            <person name="Bonito G."/>
        </authorList>
    </citation>
    <scope>NUCLEOTIDE SEQUENCE</scope>
    <source>
        <strain evidence="3">MES-2147</strain>
    </source>
</reference>
<dbReference type="InterPro" id="IPR027417">
    <property type="entry name" value="P-loop_NTPase"/>
</dbReference>
<dbReference type="GO" id="GO:0003924">
    <property type="term" value="F:GTPase activity"/>
    <property type="evidence" value="ECO:0007669"/>
    <property type="project" value="InterPro"/>
</dbReference>
<dbReference type="SMART" id="SM00173">
    <property type="entry name" value="RAS"/>
    <property type="match status" value="1"/>
</dbReference>
<evidence type="ECO:0000313" key="3">
    <source>
        <dbReference type="EMBL" id="KAF9981375.1"/>
    </source>
</evidence>
<dbReference type="SUPFAM" id="SSF52540">
    <property type="entry name" value="P-loop containing nucleoside triphosphate hydrolases"/>
    <property type="match status" value="1"/>
</dbReference>
<evidence type="ECO:0000256" key="2">
    <source>
        <dbReference type="ARBA" id="ARBA00023134"/>
    </source>
</evidence>
<dbReference type="PROSITE" id="PS51419">
    <property type="entry name" value="RAB"/>
    <property type="match status" value="1"/>
</dbReference>
<dbReference type="InterPro" id="IPR001806">
    <property type="entry name" value="Small_GTPase"/>
</dbReference>
<name>A0A9P6M947_9FUNG</name>
<dbReference type="PANTHER" id="PTHR24070">
    <property type="entry name" value="RAS, DI-RAS, AND RHEB FAMILY MEMBERS OF SMALL GTPASE SUPERFAMILY"/>
    <property type="match status" value="1"/>
</dbReference>
<accession>A0A9P6M947</accession>
<dbReference type="EMBL" id="JAAAHW010003708">
    <property type="protein sequence ID" value="KAF9981375.1"/>
    <property type="molecule type" value="Genomic_DNA"/>
</dbReference>
<organism evidence="3 4">
    <name type="scientific">Modicella reniformis</name>
    <dbReference type="NCBI Taxonomy" id="1440133"/>
    <lineage>
        <taxon>Eukaryota</taxon>
        <taxon>Fungi</taxon>
        <taxon>Fungi incertae sedis</taxon>
        <taxon>Mucoromycota</taxon>
        <taxon>Mortierellomycotina</taxon>
        <taxon>Mortierellomycetes</taxon>
        <taxon>Mortierellales</taxon>
        <taxon>Mortierellaceae</taxon>
        <taxon>Modicella</taxon>
    </lineage>
</organism>
<feature type="non-terminal residue" evidence="3">
    <location>
        <position position="71"/>
    </location>
</feature>
<evidence type="ECO:0000256" key="1">
    <source>
        <dbReference type="ARBA" id="ARBA00022741"/>
    </source>
</evidence>
<keyword evidence="1" id="KW-0547">Nucleotide-binding</keyword>
<sequence>VPIVLVGNKCDLEGDRKVPREKGVNLSHRWGGTPFYETSARTRINVDEVFYDLVRMINRQYPTKNDKSKNK</sequence>
<keyword evidence="4" id="KW-1185">Reference proteome</keyword>
<comment type="caution">
    <text evidence="3">The sequence shown here is derived from an EMBL/GenBank/DDBJ whole genome shotgun (WGS) entry which is preliminary data.</text>
</comment>
<evidence type="ECO:0000313" key="4">
    <source>
        <dbReference type="Proteomes" id="UP000749646"/>
    </source>
</evidence>